<dbReference type="Proteomes" id="UP000827092">
    <property type="component" value="Unassembled WGS sequence"/>
</dbReference>
<name>A0AAV6V5F2_9ARAC</name>
<accession>A0AAV6V5F2</accession>
<protein>
    <submittedName>
        <fullName evidence="2">Uncharacterized protein</fullName>
    </submittedName>
</protein>
<proteinExistence type="predicted"/>
<evidence type="ECO:0000256" key="1">
    <source>
        <dbReference type="SAM" id="Phobius"/>
    </source>
</evidence>
<keyword evidence="1" id="KW-0812">Transmembrane</keyword>
<keyword evidence="1" id="KW-0472">Membrane</keyword>
<dbReference type="EMBL" id="JAFNEN010000165">
    <property type="protein sequence ID" value="KAG8191135.1"/>
    <property type="molecule type" value="Genomic_DNA"/>
</dbReference>
<keyword evidence="1" id="KW-1133">Transmembrane helix</keyword>
<feature type="transmembrane region" description="Helical" evidence="1">
    <location>
        <begin position="26"/>
        <end position="45"/>
    </location>
</feature>
<gene>
    <name evidence="2" type="ORF">JTE90_016650</name>
</gene>
<evidence type="ECO:0000313" key="3">
    <source>
        <dbReference type="Proteomes" id="UP000827092"/>
    </source>
</evidence>
<comment type="caution">
    <text evidence="2">The sequence shown here is derived from an EMBL/GenBank/DDBJ whole genome shotgun (WGS) entry which is preliminary data.</text>
</comment>
<reference evidence="2 3" key="1">
    <citation type="journal article" date="2022" name="Nat. Ecol. Evol.">
        <title>A masculinizing supergene underlies an exaggerated male reproductive morph in a spider.</title>
        <authorList>
            <person name="Hendrickx F."/>
            <person name="De Corte Z."/>
            <person name="Sonet G."/>
            <person name="Van Belleghem S.M."/>
            <person name="Kostlbacher S."/>
            <person name="Vangestel C."/>
        </authorList>
    </citation>
    <scope>NUCLEOTIDE SEQUENCE [LARGE SCALE GENOMIC DNA]</scope>
    <source>
        <strain evidence="2">W744_W776</strain>
    </source>
</reference>
<dbReference type="AlphaFoldDB" id="A0AAV6V5F2"/>
<organism evidence="2 3">
    <name type="scientific">Oedothorax gibbosus</name>
    <dbReference type="NCBI Taxonomy" id="931172"/>
    <lineage>
        <taxon>Eukaryota</taxon>
        <taxon>Metazoa</taxon>
        <taxon>Ecdysozoa</taxon>
        <taxon>Arthropoda</taxon>
        <taxon>Chelicerata</taxon>
        <taxon>Arachnida</taxon>
        <taxon>Araneae</taxon>
        <taxon>Araneomorphae</taxon>
        <taxon>Entelegynae</taxon>
        <taxon>Araneoidea</taxon>
        <taxon>Linyphiidae</taxon>
        <taxon>Erigoninae</taxon>
        <taxon>Oedothorax</taxon>
    </lineage>
</organism>
<sequence length="84" mass="10207">MEYPQRKKPFFKRPRKLPLSHRYPKTFYFSIVGVSLLVFFSKPIYDTIYHPPTVDYFALEPEERRRLVDEQRRKGGFIVPLRTD</sequence>
<keyword evidence="3" id="KW-1185">Reference proteome</keyword>
<evidence type="ECO:0000313" key="2">
    <source>
        <dbReference type="EMBL" id="KAG8191135.1"/>
    </source>
</evidence>